<evidence type="ECO:0000313" key="2">
    <source>
        <dbReference type="Proteomes" id="UP001163603"/>
    </source>
</evidence>
<evidence type="ECO:0000313" key="1">
    <source>
        <dbReference type="EMBL" id="KAJ0030134.1"/>
    </source>
</evidence>
<proteinExistence type="predicted"/>
<accession>A0ACC0Y4W5</accession>
<reference evidence="2" key="1">
    <citation type="journal article" date="2023" name="G3 (Bethesda)">
        <title>Genome assembly and association tests identify interacting loci associated with vigor, precocity, and sex in interspecific pistachio rootstocks.</title>
        <authorList>
            <person name="Palmer W."/>
            <person name="Jacygrad E."/>
            <person name="Sagayaradj S."/>
            <person name="Cavanaugh K."/>
            <person name="Han R."/>
            <person name="Bertier L."/>
            <person name="Beede B."/>
            <person name="Kafkas S."/>
            <person name="Golino D."/>
            <person name="Preece J."/>
            <person name="Michelmore R."/>
        </authorList>
    </citation>
    <scope>NUCLEOTIDE SEQUENCE [LARGE SCALE GENOMIC DNA]</scope>
</reference>
<keyword evidence="2" id="KW-1185">Reference proteome</keyword>
<gene>
    <name evidence="1" type="ORF">Pint_13417</name>
</gene>
<dbReference type="EMBL" id="CM047743">
    <property type="protein sequence ID" value="KAJ0030134.1"/>
    <property type="molecule type" value="Genomic_DNA"/>
</dbReference>
<sequence length="126" mass="13807">MKSIIFYLLVATLEISSLVSVTSSTFTSYASDHQEQFPQFLQAASDSKKGYHQSMEAGTVASRTEETYKVESRLGSIPPNCNHKCKGCEPCVAIQIPTTSDRVGLQSANYEPEGWKCKCGSSLFNP</sequence>
<name>A0ACC0Y4W5_9ROSI</name>
<protein>
    <submittedName>
        <fullName evidence="1">Uncharacterized protein</fullName>
    </submittedName>
</protein>
<organism evidence="1 2">
    <name type="scientific">Pistacia integerrima</name>
    <dbReference type="NCBI Taxonomy" id="434235"/>
    <lineage>
        <taxon>Eukaryota</taxon>
        <taxon>Viridiplantae</taxon>
        <taxon>Streptophyta</taxon>
        <taxon>Embryophyta</taxon>
        <taxon>Tracheophyta</taxon>
        <taxon>Spermatophyta</taxon>
        <taxon>Magnoliopsida</taxon>
        <taxon>eudicotyledons</taxon>
        <taxon>Gunneridae</taxon>
        <taxon>Pentapetalae</taxon>
        <taxon>rosids</taxon>
        <taxon>malvids</taxon>
        <taxon>Sapindales</taxon>
        <taxon>Anacardiaceae</taxon>
        <taxon>Pistacia</taxon>
    </lineage>
</organism>
<comment type="caution">
    <text evidence="1">The sequence shown here is derived from an EMBL/GenBank/DDBJ whole genome shotgun (WGS) entry which is preliminary data.</text>
</comment>
<dbReference type="Proteomes" id="UP001163603">
    <property type="component" value="Chromosome 8"/>
</dbReference>